<name>A0ABW0FRB6_9CAUL</name>
<proteinExistence type="inferred from homology"/>
<dbReference type="PANTHER" id="PTHR33755">
    <property type="entry name" value="TOXIN PARE1-RELATED"/>
    <property type="match status" value="1"/>
</dbReference>
<dbReference type="InterPro" id="IPR007712">
    <property type="entry name" value="RelE/ParE_toxin"/>
</dbReference>
<dbReference type="InterPro" id="IPR051803">
    <property type="entry name" value="TA_system_RelE-like_toxin"/>
</dbReference>
<sequence length="99" mass="10986">MKVVLTDAALADLEGAGDYIAADSPRRARTFVAELVAKAREIGRGPSRFPLVARYEQSGVRRRVHGAYLIFYRIDADAVVILHVLHGAYDYEPLLFPEA</sequence>
<dbReference type="Pfam" id="PF05016">
    <property type="entry name" value="ParE_toxin"/>
    <property type="match status" value="1"/>
</dbReference>
<dbReference type="PANTHER" id="PTHR33755:SF6">
    <property type="entry name" value="PLASMID STABILIZATION SYSTEM PROTEIN"/>
    <property type="match status" value="1"/>
</dbReference>
<protein>
    <submittedName>
        <fullName evidence="3">Type II toxin-antitoxin system RelE/ParE family toxin</fullName>
    </submittedName>
</protein>
<dbReference type="Gene3D" id="3.30.2310.20">
    <property type="entry name" value="RelE-like"/>
    <property type="match status" value="1"/>
</dbReference>
<accession>A0ABW0FRB6</accession>
<reference evidence="4" key="1">
    <citation type="journal article" date="2019" name="Int. J. Syst. Evol. Microbiol.">
        <title>The Global Catalogue of Microorganisms (GCM) 10K type strain sequencing project: providing services to taxonomists for standard genome sequencing and annotation.</title>
        <authorList>
            <consortium name="The Broad Institute Genomics Platform"/>
            <consortium name="The Broad Institute Genome Sequencing Center for Infectious Disease"/>
            <person name="Wu L."/>
            <person name="Ma J."/>
        </authorList>
    </citation>
    <scope>NUCLEOTIDE SEQUENCE [LARGE SCALE GENOMIC DNA]</scope>
    <source>
        <strain evidence="4">JCM 12125</strain>
    </source>
</reference>
<organism evidence="3 4">
    <name type="scientific">Brevundimonas staleyi</name>
    <dbReference type="NCBI Taxonomy" id="74326"/>
    <lineage>
        <taxon>Bacteria</taxon>
        <taxon>Pseudomonadati</taxon>
        <taxon>Pseudomonadota</taxon>
        <taxon>Alphaproteobacteria</taxon>
        <taxon>Caulobacterales</taxon>
        <taxon>Caulobacteraceae</taxon>
        <taxon>Brevundimonas</taxon>
    </lineage>
</organism>
<dbReference type="RefSeq" id="WP_374037499.1">
    <property type="nucleotide sequence ID" value="NZ_CP169082.1"/>
</dbReference>
<evidence type="ECO:0000313" key="3">
    <source>
        <dbReference type="EMBL" id="MFC5343954.1"/>
    </source>
</evidence>
<evidence type="ECO:0000313" key="4">
    <source>
        <dbReference type="Proteomes" id="UP001596152"/>
    </source>
</evidence>
<keyword evidence="2" id="KW-1277">Toxin-antitoxin system</keyword>
<gene>
    <name evidence="3" type="ORF">ACFPIE_08520</name>
</gene>
<dbReference type="EMBL" id="JBHSLF010000017">
    <property type="protein sequence ID" value="MFC5343954.1"/>
    <property type="molecule type" value="Genomic_DNA"/>
</dbReference>
<comment type="caution">
    <text evidence="3">The sequence shown here is derived from an EMBL/GenBank/DDBJ whole genome shotgun (WGS) entry which is preliminary data.</text>
</comment>
<dbReference type="InterPro" id="IPR035093">
    <property type="entry name" value="RelE/ParE_toxin_dom_sf"/>
</dbReference>
<evidence type="ECO:0000256" key="2">
    <source>
        <dbReference type="ARBA" id="ARBA00022649"/>
    </source>
</evidence>
<keyword evidence="4" id="KW-1185">Reference proteome</keyword>
<dbReference type="Proteomes" id="UP001596152">
    <property type="component" value="Unassembled WGS sequence"/>
</dbReference>
<evidence type="ECO:0000256" key="1">
    <source>
        <dbReference type="ARBA" id="ARBA00006226"/>
    </source>
</evidence>
<comment type="similarity">
    <text evidence="1">Belongs to the RelE toxin family.</text>
</comment>